<dbReference type="EMBL" id="AUZI01000010">
    <property type="protein sequence ID" value="KID49944.1"/>
    <property type="molecule type" value="Genomic_DNA"/>
</dbReference>
<reference evidence="2 3" key="1">
    <citation type="submission" date="2013-08" db="EMBL/GenBank/DDBJ databases">
        <title>An opportunistic ruminal bacterium that causes liver abscesses in cattle.</title>
        <authorList>
            <person name="Benahmed F.H."/>
            <person name="Rasmussen M."/>
            <person name="Harbottle H."/>
            <person name="Soppet D."/>
            <person name="Nagaraja T.G."/>
            <person name="Davidson M."/>
        </authorList>
    </citation>
    <scope>NUCLEOTIDE SEQUENCE [LARGE SCALE GENOMIC DNA]</scope>
    <source>
        <strain evidence="2 3">B35</strain>
    </source>
</reference>
<dbReference type="Proteomes" id="UP000031184">
    <property type="component" value="Unassembled WGS sequence"/>
</dbReference>
<evidence type="ECO:0000313" key="2">
    <source>
        <dbReference type="EMBL" id="KID49944.1"/>
    </source>
</evidence>
<protein>
    <recommendedName>
        <fullName evidence="4">PF12958 family protein</fullName>
    </recommendedName>
</protein>
<comment type="caution">
    <text evidence="2">The sequence shown here is derived from an EMBL/GenBank/DDBJ whole genome shotgun (WGS) entry which is preliminary data.</text>
</comment>
<feature type="region of interest" description="Disordered" evidence="1">
    <location>
        <begin position="1"/>
        <end position="32"/>
    </location>
</feature>
<evidence type="ECO:0008006" key="4">
    <source>
        <dbReference type="Google" id="ProtNLM"/>
    </source>
</evidence>
<accession>A0A0B4EY93</accession>
<organism evidence="2 3">
    <name type="scientific">Fusobacterium necrophorum subsp. funduliforme B35</name>
    <dbReference type="NCBI Taxonomy" id="1226633"/>
    <lineage>
        <taxon>Bacteria</taxon>
        <taxon>Fusobacteriati</taxon>
        <taxon>Fusobacteriota</taxon>
        <taxon>Fusobacteriia</taxon>
        <taxon>Fusobacteriales</taxon>
        <taxon>Fusobacteriaceae</taxon>
        <taxon>Fusobacterium</taxon>
    </lineage>
</organism>
<gene>
    <name evidence="2" type="ORF">C095_02125</name>
</gene>
<dbReference type="AlphaFoldDB" id="A0A0B4EY93"/>
<proteinExistence type="predicted"/>
<evidence type="ECO:0000313" key="3">
    <source>
        <dbReference type="Proteomes" id="UP000031184"/>
    </source>
</evidence>
<name>A0A0B4EY93_9FUSO</name>
<evidence type="ECO:0000256" key="1">
    <source>
        <dbReference type="SAM" id="MobiDB-lite"/>
    </source>
</evidence>
<dbReference type="PATRIC" id="fig|1226633.4.peg.419"/>
<sequence>MDNKTELENVKAEIESKREEKEKYEKKSAQLQNREKQLKEMASLKDRKKRNHRLIERGAILEKITGSSAIKSKDWQKEIQSLESEVGLLNNQSQSIKEEYESINYIKYDVKTVNDDYGIDLSIEIDKAIKRGEKPSVIAQLKKYQEQGVKYEQRKEKQKIITEVRKDEVPNGVTNCYFPKGYKYK</sequence>